<dbReference type="InterPro" id="IPR000719">
    <property type="entry name" value="Prot_kinase_dom"/>
</dbReference>
<accession>A0AAN9K8E1</accession>
<dbReference type="SUPFAM" id="SSF56112">
    <property type="entry name" value="Protein kinase-like (PK-like)"/>
    <property type="match status" value="1"/>
</dbReference>
<feature type="compositionally biased region" description="Polar residues" evidence="8">
    <location>
        <begin position="474"/>
        <end position="489"/>
    </location>
</feature>
<protein>
    <recommendedName>
        <fullName evidence="9">Protein kinase domain-containing protein</fullName>
    </recommendedName>
</protein>
<organism evidence="10 11">
    <name type="scientific">Canavalia gladiata</name>
    <name type="common">Sword bean</name>
    <name type="synonym">Dolichos gladiatus</name>
    <dbReference type="NCBI Taxonomy" id="3824"/>
    <lineage>
        <taxon>Eukaryota</taxon>
        <taxon>Viridiplantae</taxon>
        <taxon>Streptophyta</taxon>
        <taxon>Embryophyta</taxon>
        <taxon>Tracheophyta</taxon>
        <taxon>Spermatophyta</taxon>
        <taxon>Magnoliopsida</taxon>
        <taxon>eudicotyledons</taxon>
        <taxon>Gunneridae</taxon>
        <taxon>Pentapetalae</taxon>
        <taxon>rosids</taxon>
        <taxon>fabids</taxon>
        <taxon>Fabales</taxon>
        <taxon>Fabaceae</taxon>
        <taxon>Papilionoideae</taxon>
        <taxon>50 kb inversion clade</taxon>
        <taxon>NPAAA clade</taxon>
        <taxon>indigoferoid/millettioid clade</taxon>
        <taxon>Phaseoleae</taxon>
        <taxon>Canavalia</taxon>
    </lineage>
</organism>
<dbReference type="PANTHER" id="PTHR24056">
    <property type="entry name" value="CELL DIVISION PROTEIN KINASE"/>
    <property type="match status" value="1"/>
</dbReference>
<dbReference type="PROSITE" id="PS00107">
    <property type="entry name" value="PROTEIN_KINASE_ATP"/>
    <property type="match status" value="1"/>
</dbReference>
<dbReference type="Gene3D" id="3.30.200.20">
    <property type="entry name" value="Phosphorylase Kinase, domain 1"/>
    <property type="match status" value="1"/>
</dbReference>
<sequence length="696" mass="77608">MGCICFKRSAVEDSKEGITKKLQTYNSRPSELNVLRLNSAKRIEGGGVKDVLLDGGDVKVSFIEKKPNGSVQLYHGQSGKKEIEKPELTVVDHIGLGRVPKAIEGEQVAAGWPAWLSSVAGEAIKGWIPRSANTFERLHKIGQGTYSTVYKARDVTHQKFVALKRVRFDNLDPESVKFMAREIHVLRRLDHPNIIKLEGLITSQTSRSLYLVFEYMEHDLTGLASNPDIKFSEPQLKCYMQQLLSGLDHCHSHGVLHRDIKGSNLLIDNNGILKIADFGLASFFDPHHSVPLTSRVVTLWYRPPELLLGANHYGVAVDLWSTGCILGELYTGRPILPGKTEVEQLHRIFKLCGSPSEDYWLKLRLSHSTVFRPPHHYRRCVAETFKDYPSAAVKLIETLLSVEPAHRGTAAAALKGEFFTSEPLPCDPSSLPKYTPSKEIDAKLRDEATRRQGIVGSKEHKVASGVRQEKAPRTNITTKDNANPGLSIQQGQRYSISKNRSDLSNNPHSGPVSGLLVFPHKHSEHVKGMQNNFSGYLYKKPSHSGPLVHAPGWAKGGREVDDAHPVPNKGNLSKLSGLVASRTLLSDDQEDNKPIHLHHRKPIEARKSVEPANGSESRRRLDQKRIETTRIPAEKSTPDGRVPMGNKIHHSGPLMGSSSNMDQMLKEHDRKIQEISRRARLDKSRARGEKGRAQRK</sequence>
<evidence type="ECO:0000256" key="1">
    <source>
        <dbReference type="ARBA" id="ARBA00006485"/>
    </source>
</evidence>
<evidence type="ECO:0000256" key="5">
    <source>
        <dbReference type="ARBA" id="ARBA00022777"/>
    </source>
</evidence>
<name>A0AAN9K8E1_CANGL</name>
<proteinExistence type="inferred from homology"/>
<feature type="region of interest" description="Disordered" evidence="8">
    <location>
        <begin position="585"/>
        <end position="696"/>
    </location>
</feature>
<dbReference type="InterPro" id="IPR011009">
    <property type="entry name" value="Kinase-like_dom_sf"/>
</dbReference>
<keyword evidence="2" id="KW-0723">Serine/threonine-protein kinase</keyword>
<evidence type="ECO:0000313" key="10">
    <source>
        <dbReference type="EMBL" id="KAK7312810.1"/>
    </source>
</evidence>
<evidence type="ECO:0000256" key="6">
    <source>
        <dbReference type="ARBA" id="ARBA00022840"/>
    </source>
</evidence>
<gene>
    <name evidence="10" type="ORF">VNO77_36960</name>
</gene>
<dbReference type="GO" id="GO:0008353">
    <property type="term" value="F:RNA polymerase II CTD heptapeptide repeat kinase activity"/>
    <property type="evidence" value="ECO:0007669"/>
    <property type="project" value="TreeGrafter"/>
</dbReference>
<evidence type="ECO:0000256" key="7">
    <source>
        <dbReference type="PROSITE-ProRule" id="PRU10141"/>
    </source>
</evidence>
<keyword evidence="4 7" id="KW-0547">Nucleotide-binding</keyword>
<evidence type="ECO:0000256" key="2">
    <source>
        <dbReference type="ARBA" id="ARBA00022527"/>
    </source>
</evidence>
<feature type="binding site" evidence="7">
    <location>
        <position position="164"/>
    </location>
    <ligand>
        <name>ATP</name>
        <dbReference type="ChEBI" id="CHEBI:30616"/>
    </ligand>
</feature>
<dbReference type="Proteomes" id="UP001367508">
    <property type="component" value="Unassembled WGS sequence"/>
</dbReference>
<feature type="compositionally biased region" description="Basic and acidic residues" evidence="8">
    <location>
        <begin position="664"/>
        <end position="696"/>
    </location>
</feature>
<keyword evidence="5" id="KW-0418">Kinase</keyword>
<feature type="domain" description="Protein kinase" evidence="9">
    <location>
        <begin position="135"/>
        <end position="419"/>
    </location>
</feature>
<dbReference type="AlphaFoldDB" id="A0AAN9K8E1"/>
<dbReference type="Gene3D" id="1.10.510.10">
    <property type="entry name" value="Transferase(Phosphotransferase) domain 1"/>
    <property type="match status" value="1"/>
</dbReference>
<dbReference type="GO" id="GO:0005524">
    <property type="term" value="F:ATP binding"/>
    <property type="evidence" value="ECO:0007669"/>
    <property type="project" value="UniProtKB-UniRule"/>
</dbReference>
<dbReference type="GO" id="GO:0032968">
    <property type="term" value="P:positive regulation of transcription elongation by RNA polymerase II"/>
    <property type="evidence" value="ECO:0007669"/>
    <property type="project" value="TreeGrafter"/>
</dbReference>
<feature type="region of interest" description="Disordered" evidence="8">
    <location>
        <begin position="461"/>
        <end position="489"/>
    </location>
</feature>
<dbReference type="FunFam" id="3.30.200.20:FF:000021">
    <property type="entry name" value="probable serine/threonine-protein kinase At1g54610"/>
    <property type="match status" value="1"/>
</dbReference>
<dbReference type="GO" id="GO:0000307">
    <property type="term" value="C:cyclin-dependent protein kinase holoenzyme complex"/>
    <property type="evidence" value="ECO:0007669"/>
    <property type="project" value="TreeGrafter"/>
</dbReference>
<dbReference type="PROSITE" id="PS50011">
    <property type="entry name" value="PROTEIN_KINASE_DOM"/>
    <property type="match status" value="1"/>
</dbReference>
<dbReference type="GO" id="GO:0005634">
    <property type="term" value="C:nucleus"/>
    <property type="evidence" value="ECO:0007669"/>
    <property type="project" value="TreeGrafter"/>
</dbReference>
<dbReference type="FunFam" id="1.10.510.10:FF:000043">
    <property type="entry name" value="probable serine/threonine-protein kinase At1g54610"/>
    <property type="match status" value="1"/>
</dbReference>
<dbReference type="InterPro" id="IPR050108">
    <property type="entry name" value="CDK"/>
</dbReference>
<dbReference type="InterPro" id="IPR017441">
    <property type="entry name" value="Protein_kinase_ATP_BS"/>
</dbReference>
<comment type="caution">
    <text evidence="10">The sequence shown here is derived from an EMBL/GenBank/DDBJ whole genome shotgun (WGS) entry which is preliminary data.</text>
</comment>
<dbReference type="InterPro" id="IPR008271">
    <property type="entry name" value="Ser/Thr_kinase_AS"/>
</dbReference>
<keyword evidence="11" id="KW-1185">Reference proteome</keyword>
<dbReference type="PANTHER" id="PTHR24056:SF380">
    <property type="entry name" value="PROTEIN KINASE DOMAIN-CONTAINING PROTEIN"/>
    <property type="match status" value="1"/>
</dbReference>
<comment type="similarity">
    <text evidence="1">Belongs to the protein kinase superfamily. CMGC Ser/Thr protein kinase family. CDC2/CDKX subfamily.</text>
</comment>
<feature type="compositionally biased region" description="Basic and acidic residues" evidence="8">
    <location>
        <begin position="461"/>
        <end position="472"/>
    </location>
</feature>
<dbReference type="SMART" id="SM00220">
    <property type="entry name" value="S_TKc"/>
    <property type="match status" value="1"/>
</dbReference>
<dbReference type="Pfam" id="PF00069">
    <property type="entry name" value="Pkinase"/>
    <property type="match status" value="1"/>
</dbReference>
<evidence type="ECO:0000313" key="11">
    <source>
        <dbReference type="Proteomes" id="UP001367508"/>
    </source>
</evidence>
<dbReference type="PROSITE" id="PS00108">
    <property type="entry name" value="PROTEIN_KINASE_ST"/>
    <property type="match status" value="1"/>
</dbReference>
<evidence type="ECO:0000256" key="4">
    <source>
        <dbReference type="ARBA" id="ARBA00022741"/>
    </source>
</evidence>
<evidence type="ECO:0000256" key="3">
    <source>
        <dbReference type="ARBA" id="ARBA00022679"/>
    </source>
</evidence>
<keyword evidence="6 7" id="KW-0067">ATP-binding</keyword>
<dbReference type="EMBL" id="JAYMYQ010000009">
    <property type="protein sequence ID" value="KAK7312810.1"/>
    <property type="molecule type" value="Genomic_DNA"/>
</dbReference>
<feature type="compositionally biased region" description="Basic and acidic residues" evidence="8">
    <location>
        <begin position="616"/>
        <end position="638"/>
    </location>
</feature>
<keyword evidence="3" id="KW-0808">Transferase</keyword>
<dbReference type="CDD" id="cd07840">
    <property type="entry name" value="STKc_CDK9_like"/>
    <property type="match status" value="1"/>
</dbReference>
<evidence type="ECO:0000256" key="8">
    <source>
        <dbReference type="SAM" id="MobiDB-lite"/>
    </source>
</evidence>
<reference evidence="10 11" key="1">
    <citation type="submission" date="2024-01" db="EMBL/GenBank/DDBJ databases">
        <title>The genomes of 5 underutilized Papilionoideae crops provide insights into root nodulation and disease resistanc.</title>
        <authorList>
            <person name="Jiang F."/>
        </authorList>
    </citation>
    <scope>NUCLEOTIDE SEQUENCE [LARGE SCALE GENOMIC DNA]</scope>
    <source>
        <strain evidence="10">LVBAO_FW01</strain>
        <tissue evidence="10">Leaves</tissue>
    </source>
</reference>
<evidence type="ECO:0000259" key="9">
    <source>
        <dbReference type="PROSITE" id="PS50011"/>
    </source>
</evidence>